<feature type="compositionally biased region" description="Low complexity" evidence="1">
    <location>
        <begin position="59"/>
        <end position="69"/>
    </location>
</feature>
<evidence type="ECO:0000256" key="2">
    <source>
        <dbReference type="SAM" id="Phobius"/>
    </source>
</evidence>
<feature type="region of interest" description="Disordered" evidence="1">
    <location>
        <begin position="215"/>
        <end position="295"/>
    </location>
</feature>
<feature type="compositionally biased region" description="Gly residues" evidence="1">
    <location>
        <begin position="278"/>
        <end position="293"/>
    </location>
</feature>
<keyword evidence="2" id="KW-0472">Membrane</keyword>
<reference evidence="3" key="1">
    <citation type="submission" date="2021-01" db="EMBL/GenBank/DDBJ databases">
        <authorList>
            <person name="Corre E."/>
            <person name="Pelletier E."/>
            <person name="Niang G."/>
            <person name="Scheremetjew M."/>
            <person name="Finn R."/>
            <person name="Kale V."/>
            <person name="Holt S."/>
            <person name="Cochrane G."/>
            <person name="Meng A."/>
            <person name="Brown T."/>
            <person name="Cohen L."/>
        </authorList>
    </citation>
    <scope>NUCLEOTIDE SEQUENCE</scope>
    <source>
        <strain evidence="3">E4-10</strain>
    </source>
</reference>
<feature type="compositionally biased region" description="Low complexity" evidence="1">
    <location>
        <begin position="109"/>
        <end position="135"/>
    </location>
</feature>
<feature type="compositionally biased region" description="Low complexity" evidence="1">
    <location>
        <begin position="215"/>
        <end position="239"/>
    </location>
</feature>
<evidence type="ECO:0000313" key="3">
    <source>
        <dbReference type="EMBL" id="CAD8566641.1"/>
    </source>
</evidence>
<feature type="region of interest" description="Disordered" evidence="1">
    <location>
        <begin position="30"/>
        <end position="97"/>
    </location>
</feature>
<name>A0A7S0K0V4_CAFRO</name>
<protein>
    <submittedName>
        <fullName evidence="3">Uncharacterized protein</fullName>
    </submittedName>
</protein>
<dbReference type="AlphaFoldDB" id="A0A7S0K0V4"/>
<feature type="compositionally biased region" description="Gly residues" evidence="1">
    <location>
        <begin position="240"/>
        <end position="253"/>
    </location>
</feature>
<feature type="compositionally biased region" description="Pro residues" evidence="1">
    <location>
        <begin position="76"/>
        <end position="90"/>
    </location>
</feature>
<feature type="region of interest" description="Disordered" evidence="1">
    <location>
        <begin position="109"/>
        <end position="198"/>
    </location>
</feature>
<organism evidence="3">
    <name type="scientific">Cafeteria roenbergensis</name>
    <name type="common">Marine flagellate</name>
    <dbReference type="NCBI Taxonomy" id="33653"/>
    <lineage>
        <taxon>Eukaryota</taxon>
        <taxon>Sar</taxon>
        <taxon>Stramenopiles</taxon>
        <taxon>Bigyra</taxon>
        <taxon>Opalozoa</taxon>
        <taxon>Bicosoecida</taxon>
        <taxon>Cafeteriaceae</taxon>
        <taxon>Cafeteria</taxon>
    </lineage>
</organism>
<proteinExistence type="predicted"/>
<sequence length="471" mass="46058">MSWLSPAHGGLLGGISQAAGRFGSILPDMDKLMQEDESGAAAAPPRRPADAPALPPSAPAAGAASAASPTRHQDAAPPPRPAAPARPPSPRAATASAAAAAAAAFNADFAPPTRQPDATAAAAQAAGAVAGTRPAEPAAASETRRMAHAPQAAEPPSTPRRVAPTGRAEPDTPFSPWSDLRDGETAGRGSPDPRPGRAAAERFHIAAWPPLPAAPAGAGSVAAPARLAKPPDVGPSGSEAGAGVGAAATGGAGQSSASRQQVSLPSMWPSAPADQPGPSGGANEGNGGGGGSTGSAAAAAAAAAVWGALSWGQQAATSAASAVSSRLAGGQADGARGVGRSRGTVAHATGSLRAELDRAAMQQSRPLGAHAIDAATAARRDEARNRGDAGAFPEGEGLCAQLRWVAEPVTAGLCRRRAGPQGRGGCVAAVFGPAGLWSRQGAVVVVAAVVVFGMFLAWMWAGQSDLERPSG</sequence>
<keyword evidence="2" id="KW-1133">Transmembrane helix</keyword>
<evidence type="ECO:0000256" key="1">
    <source>
        <dbReference type="SAM" id="MobiDB-lite"/>
    </source>
</evidence>
<accession>A0A7S0K0V4</accession>
<feature type="transmembrane region" description="Helical" evidence="2">
    <location>
        <begin position="441"/>
        <end position="461"/>
    </location>
</feature>
<dbReference type="EMBL" id="HBET01016304">
    <property type="protein sequence ID" value="CAD8566641.1"/>
    <property type="molecule type" value="Transcribed_RNA"/>
</dbReference>
<keyword evidence="2" id="KW-0812">Transmembrane</keyword>
<gene>
    <name evidence="3" type="ORF">CROE0942_LOCUS11020</name>
</gene>